<comment type="caution">
    <text evidence="3">The sequence shown here is derived from an EMBL/GenBank/DDBJ whole genome shotgun (WGS) entry which is preliminary data.</text>
</comment>
<dbReference type="EMBL" id="JACVXD010000005">
    <property type="protein sequence ID" value="MBD0824448.1"/>
    <property type="molecule type" value="Genomic_DNA"/>
</dbReference>
<keyword evidence="2" id="KW-1133">Transmembrane helix</keyword>
<dbReference type="AlphaFoldDB" id="A0A8J6Q6G5"/>
<sequence length="274" mass="30984">MNVISYEIEIKRSKFLGFNQSDKEKSVYDLVADSFGDELEIKNNNLKESLESEWEEIGHSELKAIFNKKNCCGYSTTENLKLFLFEKSNSAARSKNNITVDLIAFGKLDATKILNHSFLKIKEIISSKKLTCSYIDGAQAFIFPFDTQGNDIYSYELKVKADLISRFTINNKVYSRWIIMIIGFLVALILKNNGPATSESDTTTTESGVMDSIIASFIFYLLVELVIYYVIPFFTQKNKKHLKISNLSSFIESSSSNSGTTDSESNTNFETPNI</sequence>
<feature type="transmembrane region" description="Helical" evidence="2">
    <location>
        <begin position="210"/>
        <end position="231"/>
    </location>
</feature>
<name>A0A8J6Q6G5_9FLAO</name>
<proteinExistence type="predicted"/>
<keyword evidence="2" id="KW-0472">Membrane</keyword>
<reference evidence="3 4" key="1">
    <citation type="journal article" date="2018" name="J. Microbiol.">
        <title>Aestuariibaculum marinum sp. nov., a marine bacterium isolated from seawater in South Korea.</title>
        <authorList>
            <person name="Choi J."/>
            <person name="Lee D."/>
            <person name="Jang J.H."/>
            <person name="Cha S."/>
            <person name="Seo T."/>
        </authorList>
    </citation>
    <scope>NUCLEOTIDE SEQUENCE [LARGE SCALE GENOMIC DNA]</scope>
    <source>
        <strain evidence="3 4">IP7</strain>
    </source>
</reference>
<evidence type="ECO:0000256" key="2">
    <source>
        <dbReference type="SAM" id="Phobius"/>
    </source>
</evidence>
<evidence type="ECO:0000256" key="1">
    <source>
        <dbReference type="SAM" id="MobiDB-lite"/>
    </source>
</evidence>
<evidence type="ECO:0000313" key="3">
    <source>
        <dbReference type="EMBL" id="MBD0824448.1"/>
    </source>
</evidence>
<keyword evidence="4" id="KW-1185">Reference proteome</keyword>
<feature type="transmembrane region" description="Helical" evidence="2">
    <location>
        <begin position="173"/>
        <end position="190"/>
    </location>
</feature>
<feature type="compositionally biased region" description="Low complexity" evidence="1">
    <location>
        <begin position="251"/>
        <end position="268"/>
    </location>
</feature>
<keyword evidence="2" id="KW-0812">Transmembrane</keyword>
<dbReference type="Proteomes" id="UP000621516">
    <property type="component" value="Unassembled WGS sequence"/>
</dbReference>
<accession>A0A8J6Q6G5</accession>
<evidence type="ECO:0000313" key="4">
    <source>
        <dbReference type="Proteomes" id="UP000621516"/>
    </source>
</evidence>
<feature type="region of interest" description="Disordered" evidence="1">
    <location>
        <begin position="251"/>
        <end position="274"/>
    </location>
</feature>
<dbReference type="RefSeq" id="WP_188223748.1">
    <property type="nucleotide sequence ID" value="NZ_JACVXD010000005.1"/>
</dbReference>
<protein>
    <submittedName>
        <fullName evidence="3">Uncharacterized protein</fullName>
    </submittedName>
</protein>
<organism evidence="3 4">
    <name type="scientific">Aestuariibaculum marinum</name>
    <dbReference type="NCBI Taxonomy" id="2683592"/>
    <lineage>
        <taxon>Bacteria</taxon>
        <taxon>Pseudomonadati</taxon>
        <taxon>Bacteroidota</taxon>
        <taxon>Flavobacteriia</taxon>
        <taxon>Flavobacteriales</taxon>
        <taxon>Flavobacteriaceae</taxon>
    </lineage>
</organism>
<gene>
    <name evidence="3" type="ORF">ICJ85_10515</name>
</gene>